<dbReference type="SUPFAM" id="SSF46785">
    <property type="entry name" value="Winged helix' DNA-binding domain"/>
    <property type="match status" value="1"/>
</dbReference>
<evidence type="ECO:0000256" key="2">
    <source>
        <dbReference type="ARBA" id="ARBA00023125"/>
    </source>
</evidence>
<dbReference type="Pfam" id="PF01022">
    <property type="entry name" value="HTH_5"/>
    <property type="match status" value="1"/>
</dbReference>
<evidence type="ECO:0000256" key="1">
    <source>
        <dbReference type="ARBA" id="ARBA00023015"/>
    </source>
</evidence>
<keyword evidence="1" id="KW-0805">Transcription regulation</keyword>
<dbReference type="InterPro" id="IPR036388">
    <property type="entry name" value="WH-like_DNA-bd_sf"/>
</dbReference>
<gene>
    <name evidence="5" type="ORF">SAMN06265222_110162</name>
</gene>
<dbReference type="PROSITE" id="PS50987">
    <property type="entry name" value="HTH_ARSR_2"/>
    <property type="match status" value="1"/>
</dbReference>
<dbReference type="CDD" id="cd00090">
    <property type="entry name" value="HTH_ARSR"/>
    <property type="match status" value="1"/>
</dbReference>
<dbReference type="PRINTS" id="PR00778">
    <property type="entry name" value="HTHARSR"/>
</dbReference>
<evidence type="ECO:0000313" key="6">
    <source>
        <dbReference type="Proteomes" id="UP001158067"/>
    </source>
</evidence>
<sequence>MTCMSKDAPIDETHCATYFKALAEPLRLQIVRALQAGPLSVSDLSILLEQEVGTVSHHLRILFHADLVSTEREGKFIYYSLRSDIHKKRGKSKTGSLDFGCCKLEIGPSSK</sequence>
<comment type="caution">
    <text evidence="5">The sequence shown here is derived from an EMBL/GenBank/DDBJ whole genome shotgun (WGS) entry which is preliminary data.</text>
</comment>
<dbReference type="PANTHER" id="PTHR43132:SF6">
    <property type="entry name" value="HTH-TYPE TRANSCRIPTIONAL REPRESSOR CZRA"/>
    <property type="match status" value="1"/>
</dbReference>
<dbReference type="SMART" id="SM00418">
    <property type="entry name" value="HTH_ARSR"/>
    <property type="match status" value="1"/>
</dbReference>
<dbReference type="NCBIfam" id="NF033788">
    <property type="entry name" value="HTH_metalloreg"/>
    <property type="match status" value="1"/>
</dbReference>
<accession>A0ABY1QEL3</accession>
<dbReference type="Proteomes" id="UP001158067">
    <property type="component" value="Unassembled WGS sequence"/>
</dbReference>
<keyword evidence="6" id="KW-1185">Reference proteome</keyword>
<dbReference type="InterPro" id="IPR011991">
    <property type="entry name" value="ArsR-like_HTH"/>
</dbReference>
<dbReference type="InterPro" id="IPR001845">
    <property type="entry name" value="HTH_ArsR_DNA-bd_dom"/>
</dbReference>
<dbReference type="InterPro" id="IPR051011">
    <property type="entry name" value="Metal_resp_trans_reg"/>
</dbReference>
<keyword evidence="2" id="KW-0238">DNA-binding</keyword>
<organism evidence="5 6">
    <name type="scientific">Neorhodopirellula lusitana</name>
    <dbReference type="NCBI Taxonomy" id="445327"/>
    <lineage>
        <taxon>Bacteria</taxon>
        <taxon>Pseudomonadati</taxon>
        <taxon>Planctomycetota</taxon>
        <taxon>Planctomycetia</taxon>
        <taxon>Pirellulales</taxon>
        <taxon>Pirellulaceae</taxon>
        <taxon>Neorhodopirellula</taxon>
    </lineage>
</organism>
<dbReference type="InterPro" id="IPR036390">
    <property type="entry name" value="WH_DNA-bd_sf"/>
</dbReference>
<feature type="domain" description="HTH arsR-type" evidence="4">
    <location>
        <begin position="7"/>
        <end position="101"/>
    </location>
</feature>
<proteinExistence type="predicted"/>
<dbReference type="Gene3D" id="1.10.10.10">
    <property type="entry name" value="Winged helix-like DNA-binding domain superfamily/Winged helix DNA-binding domain"/>
    <property type="match status" value="1"/>
</dbReference>
<dbReference type="EMBL" id="FXUG01000010">
    <property type="protein sequence ID" value="SMP67389.1"/>
    <property type="molecule type" value="Genomic_DNA"/>
</dbReference>
<reference evidence="5 6" key="1">
    <citation type="submission" date="2017-05" db="EMBL/GenBank/DDBJ databases">
        <authorList>
            <person name="Varghese N."/>
            <person name="Submissions S."/>
        </authorList>
    </citation>
    <scope>NUCLEOTIDE SEQUENCE [LARGE SCALE GENOMIC DNA]</scope>
    <source>
        <strain evidence="5 6">DSM 25457</strain>
    </source>
</reference>
<dbReference type="PANTHER" id="PTHR43132">
    <property type="entry name" value="ARSENICAL RESISTANCE OPERON REPRESSOR ARSR-RELATED"/>
    <property type="match status" value="1"/>
</dbReference>
<evidence type="ECO:0000313" key="5">
    <source>
        <dbReference type="EMBL" id="SMP67389.1"/>
    </source>
</evidence>
<keyword evidence="3" id="KW-0804">Transcription</keyword>
<evidence type="ECO:0000259" key="4">
    <source>
        <dbReference type="PROSITE" id="PS50987"/>
    </source>
</evidence>
<protein>
    <submittedName>
        <fullName evidence="5">Transcriptional regulator, ArsR family</fullName>
    </submittedName>
</protein>
<evidence type="ECO:0000256" key="3">
    <source>
        <dbReference type="ARBA" id="ARBA00023163"/>
    </source>
</evidence>
<name>A0ABY1QEL3_9BACT</name>